<dbReference type="OrthoDB" id="10485727at2759"/>
<keyword evidence="3" id="KW-1185">Reference proteome</keyword>
<sequence>MVCRWSVISTASSQLMAIIAHLEAFTAISQASDHVLMASNEDCKFSAESARTTASSANSSPGIRLGRP</sequence>
<feature type="region of interest" description="Disordered" evidence="1">
    <location>
        <begin position="49"/>
        <end position="68"/>
    </location>
</feature>
<name>A0A1R1X5S0_9FUNG</name>
<comment type="caution">
    <text evidence="2">The sequence shown here is derived from an EMBL/GenBank/DDBJ whole genome shotgun (WGS) entry which is preliminary data.</text>
</comment>
<reference evidence="2 3" key="1">
    <citation type="submission" date="2017-01" db="EMBL/GenBank/DDBJ databases">
        <authorList>
            <person name="Mah S.A."/>
            <person name="Swanson W.J."/>
            <person name="Moy G.W."/>
            <person name="Vacquier V.D."/>
        </authorList>
    </citation>
    <scope>NUCLEOTIDE SEQUENCE [LARGE SCALE GENOMIC DNA]</scope>
    <source>
        <strain evidence="2 3">GSMNP</strain>
    </source>
</reference>
<dbReference type="EMBL" id="LSSN01005235">
    <property type="protein sequence ID" value="OMJ09950.1"/>
    <property type="molecule type" value="Genomic_DNA"/>
</dbReference>
<feature type="compositionally biased region" description="Low complexity" evidence="1">
    <location>
        <begin position="49"/>
        <end position="60"/>
    </location>
</feature>
<protein>
    <submittedName>
        <fullName evidence="2">Uncharacterized protein</fullName>
    </submittedName>
</protein>
<accession>A0A1R1X5S0</accession>
<organism evidence="2 3">
    <name type="scientific">Smittium culicis</name>
    <dbReference type="NCBI Taxonomy" id="133412"/>
    <lineage>
        <taxon>Eukaryota</taxon>
        <taxon>Fungi</taxon>
        <taxon>Fungi incertae sedis</taxon>
        <taxon>Zoopagomycota</taxon>
        <taxon>Kickxellomycotina</taxon>
        <taxon>Harpellomycetes</taxon>
        <taxon>Harpellales</taxon>
        <taxon>Legeriomycetaceae</taxon>
        <taxon>Smittium</taxon>
    </lineage>
</organism>
<dbReference type="Proteomes" id="UP000187283">
    <property type="component" value="Unassembled WGS sequence"/>
</dbReference>
<evidence type="ECO:0000256" key="1">
    <source>
        <dbReference type="SAM" id="MobiDB-lite"/>
    </source>
</evidence>
<dbReference type="AlphaFoldDB" id="A0A1R1X5S0"/>
<gene>
    <name evidence="2" type="ORF">AYI70_g10630</name>
</gene>
<feature type="non-terminal residue" evidence="2">
    <location>
        <position position="68"/>
    </location>
</feature>
<evidence type="ECO:0000313" key="3">
    <source>
        <dbReference type="Proteomes" id="UP000187283"/>
    </source>
</evidence>
<evidence type="ECO:0000313" key="2">
    <source>
        <dbReference type="EMBL" id="OMJ09950.1"/>
    </source>
</evidence>
<proteinExistence type="predicted"/>